<dbReference type="Proteomes" id="UP001523392">
    <property type="component" value="Unassembled WGS sequence"/>
</dbReference>
<evidence type="ECO:0008006" key="3">
    <source>
        <dbReference type="Google" id="ProtNLM"/>
    </source>
</evidence>
<accession>A0ABT1D216</accession>
<reference evidence="1 2" key="1">
    <citation type="submission" date="2021-12" db="EMBL/GenBank/DDBJ databases">
        <title>Siccirubricoccus leaddurans sp. nov., a high concentration Zn2+ tolerance bacterium.</title>
        <authorList>
            <person name="Cao Y."/>
        </authorList>
    </citation>
    <scope>NUCLEOTIDE SEQUENCE [LARGE SCALE GENOMIC DNA]</scope>
    <source>
        <strain evidence="1 2">KC 17139</strain>
    </source>
</reference>
<proteinExistence type="predicted"/>
<gene>
    <name evidence="1" type="ORF">JYK14_07180</name>
</gene>
<keyword evidence="2" id="KW-1185">Reference proteome</keyword>
<dbReference type="RefSeq" id="WP_252952571.1">
    <property type="nucleotide sequence ID" value="NZ_JAFIRR010000040.1"/>
</dbReference>
<protein>
    <recommendedName>
        <fullName evidence="3">Phage tail lysozyme domain-containing protein</fullName>
    </recommendedName>
</protein>
<name>A0ABT1D216_9PROT</name>
<evidence type="ECO:0000313" key="1">
    <source>
        <dbReference type="EMBL" id="MCO6415959.1"/>
    </source>
</evidence>
<organism evidence="1 2">
    <name type="scientific">Siccirubricoccus soli</name>
    <dbReference type="NCBI Taxonomy" id="2899147"/>
    <lineage>
        <taxon>Bacteria</taxon>
        <taxon>Pseudomonadati</taxon>
        <taxon>Pseudomonadota</taxon>
        <taxon>Alphaproteobacteria</taxon>
        <taxon>Acetobacterales</taxon>
        <taxon>Roseomonadaceae</taxon>
        <taxon>Siccirubricoccus</taxon>
    </lineage>
</organism>
<comment type="caution">
    <text evidence="1">The sequence shown here is derived from an EMBL/GenBank/DDBJ whole genome shotgun (WGS) entry which is preliminary data.</text>
</comment>
<evidence type="ECO:0000313" key="2">
    <source>
        <dbReference type="Proteomes" id="UP001523392"/>
    </source>
</evidence>
<sequence length="195" mass="21232">MWLAENWGAVVNAVHNDGLCHPTHIRLAYNAALAGEAIKYFRQGLAGTEAWERIKTTSKMLRDDWHLVGKALLVGRRLHPANIAFSRWCAQHGFGDMHRRDRADAMWLADNWSVVASCYNDPGFSGANHPHILRAAYNASLAGEAADEDEDDAPASTPAIAAPVQAAISAPPKPIPAGHDALRTAAWRASVLERL</sequence>
<dbReference type="EMBL" id="JAFIRR010000040">
    <property type="protein sequence ID" value="MCO6415959.1"/>
    <property type="molecule type" value="Genomic_DNA"/>
</dbReference>